<dbReference type="PRINTS" id="PR00891">
    <property type="entry name" value="RABGDIREP"/>
</dbReference>
<dbReference type="Gene3D" id="3.50.50.60">
    <property type="entry name" value="FAD/NAD(P)-binding domain"/>
    <property type="match status" value="1"/>
</dbReference>
<dbReference type="GO" id="GO:0007264">
    <property type="term" value="P:small GTPase-mediated signal transduction"/>
    <property type="evidence" value="ECO:0007669"/>
    <property type="project" value="InterPro"/>
</dbReference>
<dbReference type="GO" id="GO:0005829">
    <property type="term" value="C:cytosol"/>
    <property type="evidence" value="ECO:0007669"/>
    <property type="project" value="TreeGrafter"/>
</dbReference>
<dbReference type="PANTHER" id="PTHR11787:SF4">
    <property type="entry name" value="CHM, RAB ESCORT PROTEIN 1"/>
    <property type="match status" value="1"/>
</dbReference>
<dbReference type="GO" id="GO:0005968">
    <property type="term" value="C:Rab-protein geranylgeranyltransferase complex"/>
    <property type="evidence" value="ECO:0007669"/>
    <property type="project" value="TreeGrafter"/>
</dbReference>
<dbReference type="KEGG" id="cme:CYME_CMI215C"/>
<dbReference type="OrthoDB" id="1923006at2759"/>
<dbReference type="GO" id="GO:0016192">
    <property type="term" value="P:vesicle-mediated transport"/>
    <property type="evidence" value="ECO:0007669"/>
    <property type="project" value="TreeGrafter"/>
</dbReference>
<dbReference type="Gene3D" id="1.10.405.10">
    <property type="entry name" value="Guanine Nucleotide Dissociation Inhibitor, domain 1"/>
    <property type="match status" value="1"/>
</dbReference>
<dbReference type="eggNOG" id="KOG4405">
    <property type="taxonomic scope" value="Eukaryota"/>
</dbReference>
<dbReference type="Gene3D" id="3.30.519.10">
    <property type="entry name" value="Guanine Nucleotide Dissociation Inhibitor, domain 2"/>
    <property type="match status" value="1"/>
</dbReference>
<reference evidence="2 3" key="2">
    <citation type="journal article" date="2007" name="BMC Biol.">
        <title>A 100%-complete sequence reveals unusually simple genomic features in the hot-spring red alga Cyanidioschyzon merolae.</title>
        <authorList>
            <person name="Nozaki H."/>
            <person name="Takano H."/>
            <person name="Misumi O."/>
            <person name="Terasawa K."/>
            <person name="Matsuzaki M."/>
            <person name="Maruyama S."/>
            <person name="Nishida K."/>
            <person name="Yagisawa F."/>
            <person name="Yoshida Y."/>
            <person name="Fujiwara T."/>
            <person name="Takio S."/>
            <person name="Tamura K."/>
            <person name="Chung S.J."/>
            <person name="Nakamura S."/>
            <person name="Kuroiwa H."/>
            <person name="Tanaka K."/>
            <person name="Sato N."/>
            <person name="Kuroiwa T."/>
        </authorList>
    </citation>
    <scope>NUCLEOTIDE SEQUENCE [LARGE SCALE GENOMIC DNA]</scope>
    <source>
        <strain evidence="2 3">10D</strain>
    </source>
</reference>
<sequence>MTTEIVKKQPSREEASLDGEGVDVVINGSDLPQVICAASLAGLGYKVLLLEPSETYGGCTSGPLSAALLFGDLDSATDNKHLKGPVRVVANGGNRLTELRSQALANASAFVLELQPRFYFAADAFLDLLVGSGAASYLFFQPVDSLFWLQASSNTVADTVVIDVPCTKAAIARSHDLGLTEKRLLMRCLRSCFVLSSAATEYDPHSPAMDITDEERREMNRRWSAAGDSATLLQQLEEAFASAPSDQQWKRVAALVHDIYAWGIEDMPTAPATWRCSIDRLERFIQSVMRFHAATPFLCCKYGSNEIIQAFARRCAVKGGILAMDRSIMASAACDAEQGPDENGAGFVVETNHGERIFCRIGVISPQHDSNIHVDAKLVLRFAGLTSEALRLGEPGRTNRAATGHAFFIARFNEGALAAASSYSSATLYIWQISSAAGICMPGYYVVYAECDLQRLPRQQVANTESTASALHTFRGMVAHVLRCIAPAACEACDDDVAVLESVFAAYAFYEAPAPPSGFSVQTRDGSANVSVPYSYARMDRIPHAIRQILEHIVGDDQRAASSLDVFFGISPPPEGSS</sequence>
<dbReference type="EMBL" id="AP006491">
    <property type="protein sequence ID" value="BAM80086.1"/>
    <property type="molecule type" value="Genomic_DNA"/>
</dbReference>
<dbReference type="Pfam" id="PF00996">
    <property type="entry name" value="GDI"/>
    <property type="match status" value="1"/>
</dbReference>
<dbReference type="GeneID" id="16993618"/>
<comment type="similarity">
    <text evidence="1">Belongs to the Rab GDI family.</text>
</comment>
<dbReference type="GO" id="GO:0005092">
    <property type="term" value="F:GDP-dissociation inhibitor activity"/>
    <property type="evidence" value="ECO:0007669"/>
    <property type="project" value="InterPro"/>
</dbReference>
<name>M1UR64_CYAM1</name>
<dbReference type="SUPFAM" id="SSF51905">
    <property type="entry name" value="FAD/NAD(P)-binding domain"/>
    <property type="match status" value="1"/>
</dbReference>
<evidence type="ECO:0000313" key="2">
    <source>
        <dbReference type="EMBL" id="BAM80086.1"/>
    </source>
</evidence>
<gene>
    <name evidence="2" type="ORF">CYME_CMI215C</name>
</gene>
<dbReference type="AlphaFoldDB" id="M1UR64"/>
<dbReference type="InterPro" id="IPR018203">
    <property type="entry name" value="GDP_dissociation_inhibitor"/>
</dbReference>
<dbReference type="STRING" id="280699.M1UR64"/>
<accession>M1UR64</accession>
<dbReference type="PANTHER" id="PTHR11787">
    <property type="entry name" value="RAB GDP-DISSOCIATION INHIBITOR"/>
    <property type="match status" value="1"/>
</dbReference>
<evidence type="ECO:0000256" key="1">
    <source>
        <dbReference type="ARBA" id="ARBA00005593"/>
    </source>
</evidence>
<dbReference type="InterPro" id="IPR036188">
    <property type="entry name" value="FAD/NAD-bd_sf"/>
</dbReference>
<dbReference type="Gramene" id="CMI215CT">
    <property type="protein sequence ID" value="CMI215CT"/>
    <property type="gene ID" value="CMI215C"/>
</dbReference>
<dbReference type="GO" id="GO:0005634">
    <property type="term" value="C:nucleus"/>
    <property type="evidence" value="ECO:0007669"/>
    <property type="project" value="TreeGrafter"/>
</dbReference>
<dbReference type="Proteomes" id="UP000007014">
    <property type="component" value="Chromosome 9"/>
</dbReference>
<dbReference type="HOGENOM" id="CLU_472043_0_0_1"/>
<evidence type="ECO:0000313" key="3">
    <source>
        <dbReference type="Proteomes" id="UP000007014"/>
    </source>
</evidence>
<dbReference type="RefSeq" id="XP_005536372.1">
    <property type="nucleotide sequence ID" value="XM_005536315.1"/>
</dbReference>
<protein>
    <submittedName>
        <fullName evidence="2">Probable GDP dissociation inhibitor</fullName>
    </submittedName>
</protein>
<proteinExistence type="inferred from homology"/>
<keyword evidence="3" id="KW-1185">Reference proteome</keyword>
<reference evidence="2 3" key="1">
    <citation type="journal article" date="2004" name="Nature">
        <title>Genome sequence of the ultrasmall unicellular red alga Cyanidioschyzon merolae 10D.</title>
        <authorList>
            <person name="Matsuzaki M."/>
            <person name="Misumi O."/>
            <person name="Shin-i T."/>
            <person name="Maruyama S."/>
            <person name="Takahara M."/>
            <person name="Miyagishima S."/>
            <person name="Mori T."/>
            <person name="Nishida K."/>
            <person name="Yagisawa F."/>
            <person name="Nishida K."/>
            <person name="Yoshida Y."/>
            <person name="Nishimura Y."/>
            <person name="Nakao S."/>
            <person name="Kobayashi T."/>
            <person name="Momoyama Y."/>
            <person name="Higashiyama T."/>
            <person name="Minoda A."/>
            <person name="Sano M."/>
            <person name="Nomoto H."/>
            <person name="Oishi K."/>
            <person name="Hayashi H."/>
            <person name="Ohta F."/>
            <person name="Nishizaka S."/>
            <person name="Haga S."/>
            <person name="Miura S."/>
            <person name="Morishita T."/>
            <person name="Kabeya Y."/>
            <person name="Terasawa K."/>
            <person name="Suzuki Y."/>
            <person name="Ishii Y."/>
            <person name="Asakawa S."/>
            <person name="Takano H."/>
            <person name="Ohta N."/>
            <person name="Kuroiwa H."/>
            <person name="Tanaka K."/>
            <person name="Shimizu N."/>
            <person name="Sugano S."/>
            <person name="Sato N."/>
            <person name="Nozaki H."/>
            <person name="Ogasawara N."/>
            <person name="Kohara Y."/>
            <person name="Kuroiwa T."/>
        </authorList>
    </citation>
    <scope>NUCLEOTIDE SEQUENCE [LARGE SCALE GENOMIC DNA]</scope>
    <source>
        <strain evidence="2 3">10D</strain>
    </source>
</reference>
<organism evidence="2 3">
    <name type="scientific">Cyanidioschyzon merolae (strain NIES-3377 / 10D)</name>
    <name type="common">Unicellular red alga</name>
    <dbReference type="NCBI Taxonomy" id="280699"/>
    <lineage>
        <taxon>Eukaryota</taxon>
        <taxon>Rhodophyta</taxon>
        <taxon>Bangiophyceae</taxon>
        <taxon>Cyanidiales</taxon>
        <taxon>Cyanidiaceae</taxon>
        <taxon>Cyanidioschyzon</taxon>
    </lineage>
</organism>